<accession>A0A2U7N2F1</accession>
<reference evidence="1 2" key="1">
    <citation type="submission" date="2017-04" db="EMBL/GenBank/DDBJ databases">
        <title>Isolation of lytic bacteriophages infecting Pseudomonas strains for biocontrol of fish and shrimp spoilage during chilled storage.</title>
        <authorList>
            <person name="Yang Z."/>
            <person name="Tao X."/>
            <person name="Gao L."/>
            <person name="Rao S."/>
        </authorList>
    </citation>
    <scope>NUCLEOTIDE SEQUENCE [LARGE SCALE GENOMIC DNA]</scope>
</reference>
<gene>
    <name evidence="1" type="ORF">PspYZU05_68</name>
</gene>
<sequence>MQKTNKKMYRIKSPYNEFILLRMSFDEMVNEFGLNKTNDIISDIDPHYYIDAEYYQMQGAV</sequence>
<name>A0A2U7N2F1_9CAUD</name>
<evidence type="ECO:0000313" key="2">
    <source>
        <dbReference type="Proteomes" id="UP000247773"/>
    </source>
</evidence>
<evidence type="ECO:0000313" key="1">
    <source>
        <dbReference type="EMBL" id="ASD52020.1"/>
    </source>
</evidence>
<protein>
    <submittedName>
        <fullName evidence="1">Uncharacterized protein</fullName>
    </submittedName>
</protein>
<proteinExistence type="predicted"/>
<organism evidence="1 2">
    <name type="scientific">Pseudomonas phage PspYZU05</name>
    <dbReference type="NCBI Taxonomy" id="1983556"/>
    <lineage>
        <taxon>Viruses</taxon>
        <taxon>Duplodnaviria</taxon>
        <taxon>Heunggongvirae</taxon>
        <taxon>Uroviricota</taxon>
        <taxon>Caudoviricetes</taxon>
        <taxon>Pantevenvirales</taxon>
        <taxon>Straboviridae</taxon>
        <taxon>Jiangsuvirus</taxon>
        <taxon>Jiangsuvirus pspyzu05</taxon>
    </lineage>
</organism>
<dbReference type="EMBL" id="KY971610">
    <property type="protein sequence ID" value="ASD52020.1"/>
    <property type="molecule type" value="Genomic_DNA"/>
</dbReference>
<keyword evidence="2" id="KW-1185">Reference proteome</keyword>
<dbReference type="Proteomes" id="UP000247773">
    <property type="component" value="Genome"/>
</dbReference>